<feature type="transmembrane region" description="Helical" evidence="1">
    <location>
        <begin position="349"/>
        <end position="367"/>
    </location>
</feature>
<keyword evidence="1" id="KW-1133">Transmembrane helix</keyword>
<evidence type="ECO:0000313" key="3">
    <source>
        <dbReference type="EMBL" id="QEI08600.1"/>
    </source>
</evidence>
<feature type="transmembrane region" description="Helical" evidence="1">
    <location>
        <begin position="24"/>
        <end position="45"/>
    </location>
</feature>
<dbReference type="OrthoDB" id="9780818at2"/>
<organism evidence="3 4">
    <name type="scientific">Pigmentiphaga aceris</name>
    <dbReference type="NCBI Taxonomy" id="1940612"/>
    <lineage>
        <taxon>Bacteria</taxon>
        <taxon>Pseudomonadati</taxon>
        <taxon>Pseudomonadota</taxon>
        <taxon>Betaproteobacteria</taxon>
        <taxon>Burkholderiales</taxon>
        <taxon>Alcaligenaceae</taxon>
        <taxon>Pigmentiphaga</taxon>
    </lineage>
</organism>
<feature type="transmembrane region" description="Helical" evidence="1">
    <location>
        <begin position="223"/>
        <end position="241"/>
    </location>
</feature>
<feature type="transmembrane region" description="Helical" evidence="1">
    <location>
        <begin position="65"/>
        <end position="87"/>
    </location>
</feature>
<evidence type="ECO:0000313" key="4">
    <source>
        <dbReference type="Proteomes" id="UP000325161"/>
    </source>
</evidence>
<protein>
    <recommendedName>
        <fullName evidence="2">VanZ-like domain-containing protein</fullName>
    </recommendedName>
</protein>
<name>A0A5C0B5L2_9BURK</name>
<evidence type="ECO:0000256" key="1">
    <source>
        <dbReference type="SAM" id="Phobius"/>
    </source>
</evidence>
<proteinExistence type="predicted"/>
<feature type="transmembrane region" description="Helical" evidence="1">
    <location>
        <begin position="253"/>
        <end position="273"/>
    </location>
</feature>
<dbReference type="Pfam" id="PF04892">
    <property type="entry name" value="VanZ"/>
    <property type="match status" value="1"/>
</dbReference>
<feature type="domain" description="VanZ-like" evidence="2">
    <location>
        <begin position="40"/>
        <end position="145"/>
    </location>
</feature>
<feature type="transmembrane region" description="Helical" evidence="1">
    <location>
        <begin position="311"/>
        <end position="329"/>
    </location>
</feature>
<dbReference type="RefSeq" id="WP_148818071.1">
    <property type="nucleotide sequence ID" value="NZ_CP043046.1"/>
</dbReference>
<dbReference type="InterPro" id="IPR006976">
    <property type="entry name" value="VanZ-like"/>
</dbReference>
<evidence type="ECO:0000259" key="2">
    <source>
        <dbReference type="Pfam" id="PF04892"/>
    </source>
</evidence>
<accession>A0A5C0B5L2</accession>
<keyword evidence="1" id="KW-0812">Transmembrane</keyword>
<gene>
    <name evidence="3" type="ORF">FXN63_24225</name>
</gene>
<dbReference type="EMBL" id="CP043046">
    <property type="protein sequence ID" value="QEI08600.1"/>
    <property type="molecule type" value="Genomic_DNA"/>
</dbReference>
<feature type="transmembrane region" description="Helical" evidence="1">
    <location>
        <begin position="279"/>
        <end position="304"/>
    </location>
</feature>
<feature type="transmembrane region" description="Helical" evidence="1">
    <location>
        <begin position="132"/>
        <end position="152"/>
    </location>
</feature>
<keyword evidence="1" id="KW-0472">Membrane</keyword>
<feature type="transmembrane region" description="Helical" evidence="1">
    <location>
        <begin position="99"/>
        <end position="120"/>
    </location>
</feature>
<dbReference type="KEGG" id="pacr:FXN63_24225"/>
<keyword evidence="4" id="KW-1185">Reference proteome</keyword>
<dbReference type="AlphaFoldDB" id="A0A5C0B5L2"/>
<sequence length="377" mass="40366">MHSMPSADPPVRERAAVAQHASPLARLAVFLVGGLIVYASLYPFTGWTDTGVPAFAYLTAPWPRYWLGGEVLANVFVYAPFGALIVWAVYPVVRGWRALLLASLIGGVLSAAIEALQTFLPSRIASNIDLGANLGGTMLGALIGVLTAHALIDASALVQWRVRWFSRDARAALLLAGLWVLLQVPRQPMLFATGDMSILLGDWFAPAVDMMRSLWTPTLSQRVVAEHLCTGAAVTAAGLLITHRSRPVTPRGFLVWVLVTAALACKAVLQPLANSGMSPFAWVTAGAVSGLLLGGAAATLLAYTPRSWQRAVAILALVVQLVIINLMPAEEYFDASRSIGRTGWLHLESLILGLSAIWPLVAIWLLSRPLRPGRTSS</sequence>
<reference evidence="3 4" key="1">
    <citation type="submission" date="2019-08" db="EMBL/GenBank/DDBJ databases">
        <title>Amphibian skin-associated Pigmentiphaga: genome sequence and occurrence across geography and hosts.</title>
        <authorList>
            <person name="Bletz M.C."/>
            <person name="Bunk B."/>
            <person name="Sproeer C."/>
            <person name="Biwer P."/>
            <person name="Reiter S."/>
            <person name="Rabemananjara F.C.E."/>
            <person name="Schulz S."/>
            <person name="Overmann J."/>
            <person name="Vences M."/>
        </authorList>
    </citation>
    <scope>NUCLEOTIDE SEQUENCE [LARGE SCALE GENOMIC DNA]</scope>
    <source>
        <strain evidence="3 4">Mada1488</strain>
    </source>
</reference>
<dbReference type="Proteomes" id="UP000325161">
    <property type="component" value="Chromosome"/>
</dbReference>